<keyword evidence="6 7" id="KW-0067">ATP-binding</keyword>
<evidence type="ECO:0000256" key="3">
    <source>
        <dbReference type="ARBA" id="ARBA00022679"/>
    </source>
</evidence>
<dbReference type="PROSITE" id="PS00107">
    <property type="entry name" value="PROTEIN_KINASE_ATP"/>
    <property type="match status" value="1"/>
</dbReference>
<proteinExistence type="inferred from homology"/>
<comment type="caution">
    <text evidence="9">The sequence shown here is derived from an EMBL/GenBank/DDBJ whole genome shotgun (WGS) entry which is preliminary data.</text>
</comment>
<reference evidence="9 10" key="1">
    <citation type="submission" date="2023-12" db="EMBL/GenBank/DDBJ databases">
        <title>A high-quality genome assembly for Dillenia turbinata (Dilleniales).</title>
        <authorList>
            <person name="Chanderbali A."/>
        </authorList>
    </citation>
    <scope>NUCLEOTIDE SEQUENCE [LARGE SCALE GENOMIC DNA]</scope>
    <source>
        <strain evidence="9">LSX21</strain>
        <tissue evidence="9">Leaf</tissue>
    </source>
</reference>
<keyword evidence="10" id="KW-1185">Reference proteome</keyword>
<dbReference type="PANTHER" id="PTHR24055">
    <property type="entry name" value="MITOGEN-ACTIVATED PROTEIN KINASE"/>
    <property type="match status" value="1"/>
</dbReference>
<dbReference type="Gene3D" id="3.30.200.20">
    <property type="entry name" value="Phosphorylase Kinase, domain 1"/>
    <property type="match status" value="1"/>
</dbReference>
<protein>
    <submittedName>
        <fullName evidence="9">Protein kinase domain</fullName>
    </submittedName>
</protein>
<dbReference type="Proteomes" id="UP001370490">
    <property type="component" value="Unassembled WGS sequence"/>
</dbReference>
<evidence type="ECO:0000256" key="7">
    <source>
        <dbReference type="PROSITE-ProRule" id="PRU10141"/>
    </source>
</evidence>
<dbReference type="PROSITE" id="PS50011">
    <property type="entry name" value="PROTEIN_KINASE_DOM"/>
    <property type="match status" value="1"/>
</dbReference>
<dbReference type="GO" id="GO:0004674">
    <property type="term" value="F:protein serine/threonine kinase activity"/>
    <property type="evidence" value="ECO:0007669"/>
    <property type="project" value="UniProtKB-KW"/>
</dbReference>
<dbReference type="InterPro" id="IPR050117">
    <property type="entry name" value="MAPK"/>
</dbReference>
<keyword evidence="2" id="KW-0723">Serine/threonine-protein kinase</keyword>
<sequence>MAMAMAMLLQPPNGVAEGKHYYMVWLMVFEVGAKYALIKLIGRGAYGVVSSAVNKKTHEKVAIKMIHNVFENPTDALRTLRELKLLRHIKHDNVISLKDIMVPTHRKSFKDVYLVYELMDTDLHRIIKSPQPLTNDHCNAAFHFKALAGSNLFIHMSGFYSGLLSHMPLLKSNLAVTNLEWAEKKKEANKKTHVRICDEGDLWFALANLPNKTLVFGSRLRKPAAGAARRALRHNSMQRKGMSKLEGSECPSFVEVAIAIAHDML</sequence>
<keyword evidence="3" id="KW-0808">Transferase</keyword>
<gene>
    <name evidence="9" type="ORF">RJ641_010625</name>
</gene>
<dbReference type="InterPro" id="IPR000719">
    <property type="entry name" value="Prot_kinase_dom"/>
</dbReference>
<dbReference type="InterPro" id="IPR017441">
    <property type="entry name" value="Protein_kinase_ATP_BS"/>
</dbReference>
<evidence type="ECO:0000313" key="10">
    <source>
        <dbReference type="Proteomes" id="UP001370490"/>
    </source>
</evidence>
<dbReference type="AlphaFoldDB" id="A0AAN8UYY3"/>
<organism evidence="9 10">
    <name type="scientific">Dillenia turbinata</name>
    <dbReference type="NCBI Taxonomy" id="194707"/>
    <lineage>
        <taxon>Eukaryota</taxon>
        <taxon>Viridiplantae</taxon>
        <taxon>Streptophyta</taxon>
        <taxon>Embryophyta</taxon>
        <taxon>Tracheophyta</taxon>
        <taxon>Spermatophyta</taxon>
        <taxon>Magnoliopsida</taxon>
        <taxon>eudicotyledons</taxon>
        <taxon>Gunneridae</taxon>
        <taxon>Pentapetalae</taxon>
        <taxon>Dilleniales</taxon>
        <taxon>Dilleniaceae</taxon>
        <taxon>Dillenia</taxon>
    </lineage>
</organism>
<evidence type="ECO:0000259" key="8">
    <source>
        <dbReference type="PROSITE" id="PS50011"/>
    </source>
</evidence>
<evidence type="ECO:0000256" key="6">
    <source>
        <dbReference type="ARBA" id="ARBA00022840"/>
    </source>
</evidence>
<keyword evidence="4 7" id="KW-0547">Nucleotide-binding</keyword>
<evidence type="ECO:0000256" key="4">
    <source>
        <dbReference type="ARBA" id="ARBA00022741"/>
    </source>
</evidence>
<feature type="domain" description="Protein kinase" evidence="8">
    <location>
        <begin position="35"/>
        <end position="265"/>
    </location>
</feature>
<evidence type="ECO:0000256" key="5">
    <source>
        <dbReference type="ARBA" id="ARBA00022777"/>
    </source>
</evidence>
<dbReference type="InterPro" id="IPR011009">
    <property type="entry name" value="Kinase-like_dom_sf"/>
</dbReference>
<name>A0AAN8UYY3_9MAGN</name>
<dbReference type="GO" id="GO:0005524">
    <property type="term" value="F:ATP binding"/>
    <property type="evidence" value="ECO:0007669"/>
    <property type="project" value="UniProtKB-UniRule"/>
</dbReference>
<dbReference type="Pfam" id="PF00069">
    <property type="entry name" value="Pkinase"/>
    <property type="match status" value="1"/>
</dbReference>
<evidence type="ECO:0000256" key="1">
    <source>
        <dbReference type="ARBA" id="ARBA00008832"/>
    </source>
</evidence>
<comment type="similarity">
    <text evidence="1">Belongs to the protein kinase superfamily. CMGC Ser/Thr protein kinase family. MAP kinase subfamily.</text>
</comment>
<keyword evidence="5 9" id="KW-0418">Kinase</keyword>
<accession>A0AAN8UYY3</accession>
<evidence type="ECO:0000313" key="9">
    <source>
        <dbReference type="EMBL" id="KAK6924425.1"/>
    </source>
</evidence>
<dbReference type="EMBL" id="JBAMMX010000017">
    <property type="protein sequence ID" value="KAK6924425.1"/>
    <property type="molecule type" value="Genomic_DNA"/>
</dbReference>
<feature type="binding site" evidence="7">
    <location>
        <position position="64"/>
    </location>
    <ligand>
        <name>ATP</name>
        <dbReference type="ChEBI" id="CHEBI:30616"/>
    </ligand>
</feature>
<dbReference type="FunFam" id="3.30.200.20:FF:000046">
    <property type="entry name" value="Mitogen-activated protein kinase"/>
    <property type="match status" value="1"/>
</dbReference>
<dbReference type="SUPFAM" id="SSF56112">
    <property type="entry name" value="Protein kinase-like (PK-like)"/>
    <property type="match status" value="1"/>
</dbReference>
<evidence type="ECO:0000256" key="2">
    <source>
        <dbReference type="ARBA" id="ARBA00022527"/>
    </source>
</evidence>